<evidence type="ECO:0000256" key="2">
    <source>
        <dbReference type="ARBA" id="ARBA00022723"/>
    </source>
</evidence>
<dbReference type="Gene3D" id="2.60.40.420">
    <property type="entry name" value="Cupredoxins - blue copper proteins"/>
    <property type="match status" value="1"/>
</dbReference>
<dbReference type="OrthoDB" id="9814063at2"/>
<dbReference type="InterPro" id="IPR014068">
    <property type="entry name" value="Azurin"/>
</dbReference>
<dbReference type="PANTHER" id="PTHR38439">
    <property type="entry name" value="AURACYANIN-B"/>
    <property type="match status" value="1"/>
</dbReference>
<dbReference type="SUPFAM" id="SSF49503">
    <property type="entry name" value="Cupredoxins"/>
    <property type="match status" value="1"/>
</dbReference>
<dbReference type="RefSeq" id="WP_084601546.1">
    <property type="nucleotide sequence ID" value="NZ_LWHB01000024.1"/>
</dbReference>
<keyword evidence="5" id="KW-0574">Periplasm</keyword>
<dbReference type="InterPro" id="IPR028871">
    <property type="entry name" value="BlueCu_1_BS"/>
</dbReference>
<feature type="domain" description="Blue (type 1) copper" evidence="6">
    <location>
        <begin position="37"/>
        <end position="163"/>
    </location>
</feature>
<dbReference type="GO" id="GO:0009055">
    <property type="term" value="F:electron transfer activity"/>
    <property type="evidence" value="ECO:0007669"/>
    <property type="project" value="InterPro"/>
</dbReference>
<dbReference type="PANTHER" id="PTHR38439:SF2">
    <property type="entry name" value="OUTER MEMBRANE PROTEIN H.8"/>
    <property type="match status" value="1"/>
</dbReference>
<organism evidence="7 8">
    <name type="scientific">Suttonella ornithocola</name>
    <dbReference type="NCBI Taxonomy" id="279832"/>
    <lineage>
        <taxon>Bacteria</taxon>
        <taxon>Pseudomonadati</taxon>
        <taxon>Pseudomonadota</taxon>
        <taxon>Gammaproteobacteria</taxon>
        <taxon>Cardiobacteriales</taxon>
        <taxon>Cardiobacteriaceae</taxon>
        <taxon>Suttonella</taxon>
    </lineage>
</organism>
<accession>A0A380MS07</accession>
<dbReference type="Pfam" id="PF00127">
    <property type="entry name" value="Copper-bind"/>
    <property type="match status" value="1"/>
</dbReference>
<feature type="chain" id="PRO_5016486170" description="Azurin" evidence="5">
    <location>
        <begin position="20"/>
        <end position="165"/>
    </location>
</feature>
<dbReference type="PROSITE" id="PS00196">
    <property type="entry name" value="COPPER_BLUE"/>
    <property type="match status" value="1"/>
</dbReference>
<evidence type="ECO:0000313" key="8">
    <source>
        <dbReference type="Proteomes" id="UP000254601"/>
    </source>
</evidence>
<evidence type="ECO:0000256" key="3">
    <source>
        <dbReference type="ARBA" id="ARBA00022982"/>
    </source>
</evidence>
<gene>
    <name evidence="7" type="ORF">NCTC13337_00770</name>
</gene>
<sequence>MKKLLIPTIVAAFSMTVFAQDAAKTADEAAKPEAAGACKVVIEGNDAMKYNLDKFTINKTECPEFTVELNHVGKLPAAAMGHNVVITKKEDMDGVAKDGIAAGAAHNYIKEGDERVIAHTKLIGGGEKAEVTFSTKDLAAGGDYEFFCSYPGHYAMMKGQVEVTE</sequence>
<keyword evidence="2 5" id="KW-0479">Metal-binding</keyword>
<dbReference type="EMBL" id="UHIC01000001">
    <property type="protein sequence ID" value="SUO94491.1"/>
    <property type="molecule type" value="Genomic_DNA"/>
</dbReference>
<dbReference type="Proteomes" id="UP000254601">
    <property type="component" value="Unassembled WGS sequence"/>
</dbReference>
<comment type="subcellular location">
    <subcellularLocation>
        <location evidence="5">Periplasm</location>
    </subcellularLocation>
</comment>
<evidence type="ECO:0000256" key="5">
    <source>
        <dbReference type="RuleBase" id="RU363017"/>
    </source>
</evidence>
<keyword evidence="1 5" id="KW-0813">Transport</keyword>
<name>A0A380MS07_9GAMM</name>
<dbReference type="CDD" id="cd13922">
    <property type="entry name" value="Azurin"/>
    <property type="match status" value="1"/>
</dbReference>
<keyword evidence="4 5" id="KW-0186">Copper</keyword>
<reference evidence="7 8" key="1">
    <citation type="submission" date="2018-06" db="EMBL/GenBank/DDBJ databases">
        <authorList>
            <consortium name="Pathogen Informatics"/>
            <person name="Doyle S."/>
        </authorList>
    </citation>
    <scope>NUCLEOTIDE SEQUENCE [LARGE SCALE GENOMIC DNA]</scope>
    <source>
        <strain evidence="7 8">NCTC13337</strain>
    </source>
</reference>
<keyword evidence="5" id="KW-0732">Signal</keyword>
<comment type="function">
    <text evidence="5">Transfers electrons from cytochrome c551 to cytochrome oxidase.</text>
</comment>
<dbReference type="InterPro" id="IPR050845">
    <property type="entry name" value="Cu-binding_ET"/>
</dbReference>
<keyword evidence="8" id="KW-1185">Reference proteome</keyword>
<feature type="signal peptide" evidence="5">
    <location>
        <begin position="1"/>
        <end position="19"/>
    </location>
</feature>
<dbReference type="NCBIfam" id="TIGR02695">
    <property type="entry name" value="azurin"/>
    <property type="match status" value="1"/>
</dbReference>
<keyword evidence="3 5" id="KW-0249">Electron transport</keyword>
<dbReference type="InterPro" id="IPR008972">
    <property type="entry name" value="Cupredoxin"/>
</dbReference>
<dbReference type="GO" id="GO:0005507">
    <property type="term" value="F:copper ion binding"/>
    <property type="evidence" value="ECO:0007669"/>
    <property type="project" value="UniProtKB-UniRule"/>
</dbReference>
<dbReference type="InterPro" id="IPR000923">
    <property type="entry name" value="BlueCu_1"/>
</dbReference>
<protein>
    <recommendedName>
        <fullName evidence="5">Azurin</fullName>
    </recommendedName>
</protein>
<dbReference type="GO" id="GO:0042597">
    <property type="term" value="C:periplasmic space"/>
    <property type="evidence" value="ECO:0007669"/>
    <property type="project" value="UniProtKB-SubCell"/>
</dbReference>
<evidence type="ECO:0000256" key="4">
    <source>
        <dbReference type="ARBA" id="ARBA00023008"/>
    </source>
</evidence>
<evidence type="ECO:0000256" key="1">
    <source>
        <dbReference type="ARBA" id="ARBA00022448"/>
    </source>
</evidence>
<evidence type="ECO:0000313" key="7">
    <source>
        <dbReference type="EMBL" id="SUO94491.1"/>
    </source>
</evidence>
<evidence type="ECO:0000259" key="6">
    <source>
        <dbReference type="Pfam" id="PF00127"/>
    </source>
</evidence>
<dbReference type="AlphaFoldDB" id="A0A380MS07"/>
<proteinExistence type="predicted"/>